<evidence type="ECO:0000256" key="1">
    <source>
        <dbReference type="SAM" id="MobiDB-lite"/>
    </source>
</evidence>
<dbReference type="PIR" id="T50574">
    <property type="entry name" value="T50574"/>
</dbReference>
<dbReference type="AlphaFoldDB" id="Q9RKR3"/>
<proteinExistence type="predicted"/>
<dbReference type="STRING" id="100226.gene:17759862"/>
<evidence type="ECO:0000313" key="2">
    <source>
        <dbReference type="EMBL" id="CAB61711.1"/>
    </source>
</evidence>
<dbReference type="PATRIC" id="fig|100226.15.peg.2302"/>
<dbReference type="EMBL" id="AL645882">
    <property type="protein sequence ID" value="CAB61711.1"/>
    <property type="molecule type" value="Genomic_DNA"/>
</dbReference>
<name>Q9RKR3_STRCO</name>
<dbReference type="InParanoid" id="Q9RKR3"/>
<dbReference type="Proteomes" id="UP000001973">
    <property type="component" value="Chromosome"/>
</dbReference>
<reference evidence="2 3" key="2">
    <citation type="journal article" date="2002" name="Nature">
        <title>Complete genome sequence of the model actinomycete Streptomyces coelicolor A3(2).</title>
        <authorList>
            <person name="Bentley S.D."/>
            <person name="Chater K.F."/>
            <person name="Cerdeno-Tarraga A.M."/>
            <person name="Challis G.L."/>
            <person name="Thomson N.R."/>
            <person name="James K.D."/>
            <person name="Harris D.E."/>
            <person name="Quail M.A."/>
            <person name="Kieser H."/>
            <person name="Harper D."/>
            <person name="Bateman A."/>
            <person name="Brown S."/>
            <person name="Chandra G."/>
            <person name="Chen C.W."/>
            <person name="Collins M."/>
            <person name="Cronin A."/>
            <person name="Fraser A."/>
            <person name="Goble A."/>
            <person name="Hidalgo J."/>
            <person name="Hornsby T."/>
            <person name="Howarth S."/>
            <person name="Huang C.H."/>
            <person name="Kieser T."/>
            <person name="Larke L."/>
            <person name="Murphy L."/>
            <person name="Oliver K."/>
            <person name="O'Neil S."/>
            <person name="Rabbinowitsch E."/>
            <person name="Rajandream M.A."/>
            <person name="Rutherford K."/>
            <person name="Rutter S."/>
            <person name="Seeger K."/>
            <person name="Saunders D."/>
            <person name="Sharp S."/>
            <person name="Squares R."/>
            <person name="Squares S."/>
            <person name="Taylor K."/>
            <person name="Warren T."/>
            <person name="Wietzorrek A."/>
            <person name="Woodward J."/>
            <person name="Barrell B.G."/>
            <person name="Parkhill J."/>
            <person name="Hopwood D.A."/>
        </authorList>
    </citation>
    <scope>NUCLEOTIDE SEQUENCE [LARGE SCALE GENOMIC DNA]</scope>
    <source>
        <strain evidence="3">ATCC BAA-471 / A3(2) / M145</strain>
    </source>
</reference>
<reference evidence="2 3" key="1">
    <citation type="journal article" date="1996" name="Mol. Microbiol.">
        <title>A set of ordered cosmids and a detailed genetic and physical map for the 8 Mb Streptomyces coelicolor A3(2) chromosome.</title>
        <authorList>
            <person name="Redenbach M."/>
            <person name="Kieser H.M."/>
            <person name="Denapaite D."/>
            <person name="Eichner A."/>
            <person name="Cullum J."/>
            <person name="Kinashi H."/>
            <person name="Hopwood D.A."/>
        </authorList>
    </citation>
    <scope>NUCLEOTIDE SEQUENCE [LARGE SCALE GENOMIC DNA]</scope>
    <source>
        <strain evidence="3">ATCC BAA-471 / A3(2) / M145</strain>
    </source>
</reference>
<evidence type="ECO:0000313" key="3">
    <source>
        <dbReference type="Proteomes" id="UP000001973"/>
    </source>
</evidence>
<dbReference type="PhylomeDB" id="Q9RKR3"/>
<keyword evidence="3" id="KW-1185">Reference proteome</keyword>
<dbReference type="EMBL" id="AL939112">
    <property type="protein sequence ID" value="CAB61711.1"/>
    <property type="molecule type" value="Genomic_DNA"/>
</dbReference>
<dbReference type="PaxDb" id="100226-SCO2265"/>
<feature type="region of interest" description="Disordered" evidence="1">
    <location>
        <begin position="55"/>
        <end position="92"/>
    </location>
</feature>
<feature type="compositionally biased region" description="Basic and acidic residues" evidence="1">
    <location>
        <begin position="55"/>
        <end position="79"/>
    </location>
</feature>
<gene>
    <name evidence="2" type="ordered locus">SCO2265</name>
    <name evidence="2" type="ORF">SCC75A.11c</name>
</gene>
<protein>
    <recommendedName>
        <fullName evidence="4">SPOR domain-containing protein</fullName>
    </recommendedName>
</protein>
<sequence>MGEHVGGERSCPMALFKKRTVGKPGEWFYCLEHQKVEEGPDCPGKDRFGPYATRTEAEHAMQTARERNLEWENDPRWHDAPSAGGADGDRDD</sequence>
<accession>Q9RKR3</accession>
<dbReference type="OrthoDB" id="3268477at2"/>
<dbReference type="KEGG" id="sco:SCO2265"/>
<dbReference type="eggNOG" id="ENOG5033BD3">
    <property type="taxonomic scope" value="Bacteria"/>
</dbReference>
<evidence type="ECO:0008006" key="4">
    <source>
        <dbReference type="Google" id="ProtNLM"/>
    </source>
</evidence>
<dbReference type="HOGENOM" id="CLU_191180_1_0_11"/>
<organism evidence="2 3">
    <name type="scientific">Streptomyces coelicolor (strain ATCC BAA-471 / A3(2) / M145)</name>
    <dbReference type="NCBI Taxonomy" id="100226"/>
    <lineage>
        <taxon>Bacteria</taxon>
        <taxon>Bacillati</taxon>
        <taxon>Actinomycetota</taxon>
        <taxon>Actinomycetes</taxon>
        <taxon>Kitasatosporales</taxon>
        <taxon>Streptomycetaceae</taxon>
        <taxon>Streptomyces</taxon>
        <taxon>Streptomyces albidoflavus group</taxon>
    </lineage>
</organism>